<feature type="domain" description="SGNH hydrolase-type esterase" evidence="2">
    <location>
        <begin position="207"/>
        <end position="375"/>
    </location>
</feature>
<evidence type="ECO:0000313" key="4">
    <source>
        <dbReference type="Proteomes" id="UP000283523"/>
    </source>
</evidence>
<protein>
    <submittedName>
        <fullName evidence="3">SGNH/GDSL hydrolase family protein</fullName>
    </submittedName>
</protein>
<dbReference type="Pfam" id="PF13472">
    <property type="entry name" value="Lipase_GDSL_2"/>
    <property type="match status" value="1"/>
</dbReference>
<accession>A0A418M4C4</accession>
<sequence>MKRVLYLIAFALLGVASQAQQPGFPTYQTQPVSISGTVPVTVGNSHYLARIMQPEKDRMRREGMRVNQAYTTYAQSLTVTPPQTQTLTINNNTAYFSYTPQVGNKTWFEEINVSVSEPTYIALQWQNSPLNIAGFAANYDPVYVTPNQPYKFTINNWVYNNETIAITQVGSFTTTQNFWVRVGVSAAVRTTMDFGRNAEKVILKIHDSILNGSGPSSWEDYFDARLRTELQKVTGKTWEIIGKGNGGFTSSQIEAMRSQGEIRNIIQPDIILYEPMMNDNDANVYDANLAKMIAEKQTYFPGALMFVIGITPRSDANESILAQCRAKAEARVLATNDNRVILVNMGDLWSPGATPSSYWVDSSPPYVHPNATGHGLMFTRLWSRVSPVLHLIP</sequence>
<feature type="signal peptide" evidence="1">
    <location>
        <begin position="1"/>
        <end position="19"/>
    </location>
</feature>
<feature type="chain" id="PRO_5019037833" evidence="1">
    <location>
        <begin position="20"/>
        <end position="393"/>
    </location>
</feature>
<dbReference type="OrthoDB" id="1185352at2"/>
<comment type="caution">
    <text evidence="3">The sequence shown here is derived from an EMBL/GenBank/DDBJ whole genome shotgun (WGS) entry which is preliminary data.</text>
</comment>
<evidence type="ECO:0000313" key="3">
    <source>
        <dbReference type="EMBL" id="RIV20513.1"/>
    </source>
</evidence>
<dbReference type="Gene3D" id="3.40.50.1110">
    <property type="entry name" value="SGNH hydrolase"/>
    <property type="match status" value="1"/>
</dbReference>
<dbReference type="EMBL" id="QXED01000006">
    <property type="protein sequence ID" value="RIV20513.1"/>
    <property type="molecule type" value="Genomic_DNA"/>
</dbReference>
<dbReference type="AlphaFoldDB" id="A0A418M4C4"/>
<evidence type="ECO:0000256" key="1">
    <source>
        <dbReference type="SAM" id="SignalP"/>
    </source>
</evidence>
<dbReference type="InterPro" id="IPR013830">
    <property type="entry name" value="SGNH_hydro"/>
</dbReference>
<dbReference type="RefSeq" id="WP_119669681.1">
    <property type="nucleotide sequence ID" value="NZ_QXED01000006.1"/>
</dbReference>
<name>A0A418M4C4_9BACT</name>
<reference evidence="3 4" key="1">
    <citation type="submission" date="2018-08" db="EMBL/GenBank/DDBJ databases">
        <title>Fibrisoma montanum sp. nov., isolated from Danxia mountain soil.</title>
        <authorList>
            <person name="Huang Y."/>
        </authorList>
    </citation>
    <scope>NUCLEOTIDE SEQUENCE [LARGE SCALE GENOMIC DNA]</scope>
    <source>
        <strain evidence="3 4">HYT19</strain>
    </source>
</reference>
<dbReference type="SUPFAM" id="SSF52266">
    <property type="entry name" value="SGNH hydrolase"/>
    <property type="match status" value="1"/>
</dbReference>
<keyword evidence="3" id="KW-0378">Hydrolase</keyword>
<gene>
    <name evidence="3" type="ORF">DYU11_20935</name>
</gene>
<dbReference type="CDD" id="cd00229">
    <property type="entry name" value="SGNH_hydrolase"/>
    <property type="match status" value="1"/>
</dbReference>
<proteinExistence type="predicted"/>
<evidence type="ECO:0000259" key="2">
    <source>
        <dbReference type="Pfam" id="PF13472"/>
    </source>
</evidence>
<dbReference type="InterPro" id="IPR036514">
    <property type="entry name" value="SGNH_hydro_sf"/>
</dbReference>
<dbReference type="Proteomes" id="UP000283523">
    <property type="component" value="Unassembled WGS sequence"/>
</dbReference>
<keyword evidence="4" id="KW-1185">Reference proteome</keyword>
<organism evidence="3 4">
    <name type="scientific">Fibrisoma montanum</name>
    <dbReference type="NCBI Taxonomy" id="2305895"/>
    <lineage>
        <taxon>Bacteria</taxon>
        <taxon>Pseudomonadati</taxon>
        <taxon>Bacteroidota</taxon>
        <taxon>Cytophagia</taxon>
        <taxon>Cytophagales</taxon>
        <taxon>Spirosomataceae</taxon>
        <taxon>Fibrisoma</taxon>
    </lineage>
</organism>
<keyword evidence="1" id="KW-0732">Signal</keyword>
<dbReference type="GO" id="GO:0016788">
    <property type="term" value="F:hydrolase activity, acting on ester bonds"/>
    <property type="evidence" value="ECO:0007669"/>
    <property type="project" value="UniProtKB-ARBA"/>
</dbReference>